<dbReference type="CDD" id="cd01823">
    <property type="entry name" value="SEST_like"/>
    <property type="match status" value="1"/>
</dbReference>
<dbReference type="Pfam" id="PF18647">
    <property type="entry name" value="Fungal_lectin_2"/>
    <property type="match status" value="1"/>
</dbReference>
<dbReference type="GO" id="GO:0016788">
    <property type="term" value="F:hydrolase activity, acting on ester bonds"/>
    <property type="evidence" value="ECO:0007669"/>
    <property type="project" value="InterPro"/>
</dbReference>
<dbReference type="OrthoDB" id="21678at2759"/>
<dbReference type="Pfam" id="PF13472">
    <property type="entry name" value="Lipase_GDSL_2"/>
    <property type="match status" value="1"/>
</dbReference>
<dbReference type="RefSeq" id="XP_013430304.1">
    <property type="nucleotide sequence ID" value="XM_013574850.1"/>
</dbReference>
<keyword evidence="4" id="KW-1185">Reference proteome</keyword>
<evidence type="ECO:0000313" key="4">
    <source>
        <dbReference type="Proteomes" id="UP000027730"/>
    </source>
</evidence>
<feature type="chain" id="PRO_5001702439" evidence="1">
    <location>
        <begin position="25"/>
        <end position="840"/>
    </location>
</feature>
<sequence>MMISLFLLSIYCSLFAFFLAPVSAADDEDPFDLSFYTKGAAIGDSYTAGIGAGNEENWSCSRYDGSYASLVSLQLGVDRNKLDFTYTACSGAVVDDISKQAKALSSGQEFVIMSAGGNDAKLSDILNSCVYSFYGGLSHPSCEKALEASRSIIEGNQFAAKLDALIELVKSKLTPNGNIYYAGYAKFFDATDNTCDKVSWHVWLNLFTREYLTKDRREKMNSLVEAMNTALSSAVQRAGPQVHFIDYDNDVGVSRGRYCQPGQDENSGRGANLEDLFFYEMKLLDSPWLDVGDAIYHDELKRSLIEEDDILPTNDTLGGMYGALMQKAIERVPMTDRMGMLLYKTITGISKSRMRLKTQNRAFSNAHNVSQGPVLGSKVSLGNSQAPSSFISGHTNMHFANTTTLNNGSSMGTVIANRTHVLFGNKAVARINIKKLFVGDETSRVFHPTQGGHALIANMILCQMAADNARRLGENTLQDLIGIASIPPMISYTTGDGWPDLPGAACNQDSTDTWAGRDAMISAVKDFCADPHNTRGSKGALSSATFGSEFDYMNVSISWESDDTAVISEHSCSTWLDIVTDGCNVPQPGQSNDKHGGLIGYTNTKLNATMKIEPLVMRKIWDGGQAGGQQCNGIDTNNYLDQESLASNIDDFCAKSAGQNISESDSTFSQVYNDGTPDRVELSTYWPKGDRKYEVFKEECLYYMNVINNGCSLPGDDNKMSWKHGGSISDNNNISYKISPTQARPPPPSAPVGHCKSQYWGVLYAINIKGGGFLSSDHGAALEREFQNCGATTRFTFNYFDTPAEDGTEWSVFGQLPITISSHCARRAIRRVGGFVNNQC</sequence>
<name>A0A074XNB4_9PEZI</name>
<dbReference type="PANTHER" id="PTHR37981">
    <property type="entry name" value="LIPASE 2"/>
    <property type="match status" value="1"/>
</dbReference>
<dbReference type="GO" id="GO:0006629">
    <property type="term" value="P:lipid metabolic process"/>
    <property type="evidence" value="ECO:0007669"/>
    <property type="project" value="TreeGrafter"/>
</dbReference>
<evidence type="ECO:0000313" key="3">
    <source>
        <dbReference type="EMBL" id="KEQ76061.1"/>
    </source>
</evidence>
<dbReference type="PANTHER" id="PTHR37981:SF1">
    <property type="entry name" value="SGNH HYDROLASE-TYPE ESTERASE DOMAIN-CONTAINING PROTEIN"/>
    <property type="match status" value="1"/>
</dbReference>
<dbReference type="Proteomes" id="UP000027730">
    <property type="component" value="Unassembled WGS sequence"/>
</dbReference>
<feature type="signal peptide" evidence="1">
    <location>
        <begin position="1"/>
        <end position="24"/>
    </location>
</feature>
<dbReference type="EMBL" id="KL584704">
    <property type="protein sequence ID" value="KEQ76061.1"/>
    <property type="molecule type" value="Genomic_DNA"/>
</dbReference>
<dbReference type="InterPro" id="IPR013830">
    <property type="entry name" value="SGNH_hydro"/>
</dbReference>
<dbReference type="SUPFAM" id="SSF52266">
    <property type="entry name" value="SGNH hydrolase"/>
    <property type="match status" value="1"/>
</dbReference>
<dbReference type="HOGENOM" id="CLU_338576_0_0_1"/>
<protein>
    <submittedName>
        <fullName evidence="3">SGNH hydrolase</fullName>
    </submittedName>
</protein>
<dbReference type="InterPro" id="IPR036514">
    <property type="entry name" value="SGNH_hydro_sf"/>
</dbReference>
<keyword evidence="1" id="KW-0732">Signal</keyword>
<feature type="domain" description="SGNH hydrolase-type esterase" evidence="2">
    <location>
        <begin position="41"/>
        <end position="256"/>
    </location>
</feature>
<dbReference type="AlphaFoldDB" id="A0A074XNB4"/>
<evidence type="ECO:0000256" key="1">
    <source>
        <dbReference type="SAM" id="SignalP"/>
    </source>
</evidence>
<organism evidence="3 4">
    <name type="scientific">Aureobasidium namibiae CBS 147.97</name>
    <dbReference type="NCBI Taxonomy" id="1043004"/>
    <lineage>
        <taxon>Eukaryota</taxon>
        <taxon>Fungi</taxon>
        <taxon>Dikarya</taxon>
        <taxon>Ascomycota</taxon>
        <taxon>Pezizomycotina</taxon>
        <taxon>Dothideomycetes</taxon>
        <taxon>Dothideomycetidae</taxon>
        <taxon>Dothideales</taxon>
        <taxon>Saccotheciaceae</taxon>
        <taxon>Aureobasidium</taxon>
    </lineage>
</organism>
<accession>A0A074XNB4</accession>
<evidence type="ECO:0000259" key="2">
    <source>
        <dbReference type="Pfam" id="PF13472"/>
    </source>
</evidence>
<dbReference type="InterPro" id="IPR037460">
    <property type="entry name" value="SEST-like"/>
</dbReference>
<dbReference type="GeneID" id="25413172"/>
<keyword evidence="3" id="KW-0378">Hydrolase</keyword>
<gene>
    <name evidence="3" type="ORF">M436DRAFT_61343</name>
</gene>
<proteinExistence type="predicted"/>
<reference evidence="3 4" key="1">
    <citation type="journal article" date="2014" name="BMC Genomics">
        <title>Genome sequencing of four Aureobasidium pullulans varieties: biotechnological potential, stress tolerance, and description of new species.</title>
        <authorList>
            <person name="Gostin Ar C."/>
            <person name="Ohm R.A."/>
            <person name="Kogej T."/>
            <person name="Sonjak S."/>
            <person name="Turk M."/>
            <person name="Zajc J."/>
            <person name="Zalar P."/>
            <person name="Grube M."/>
            <person name="Sun H."/>
            <person name="Han J."/>
            <person name="Sharma A."/>
            <person name="Chiniquy J."/>
            <person name="Ngan C.Y."/>
            <person name="Lipzen A."/>
            <person name="Barry K."/>
            <person name="Grigoriev I.V."/>
            <person name="Gunde-Cimerman N."/>
        </authorList>
    </citation>
    <scope>NUCLEOTIDE SEQUENCE [LARGE SCALE GENOMIC DNA]</scope>
    <source>
        <strain evidence="3 4">CBS 147.97</strain>
    </source>
</reference>
<dbReference type="Gene3D" id="3.40.50.1110">
    <property type="entry name" value="SGNH hydrolase"/>
    <property type="match status" value="1"/>
</dbReference>